<dbReference type="EMBL" id="KI395307">
    <property type="protein sequence ID" value="ERM98665.1"/>
    <property type="molecule type" value="Genomic_DNA"/>
</dbReference>
<dbReference type="Gramene" id="ERM98665">
    <property type="protein sequence ID" value="ERM98665"/>
    <property type="gene ID" value="AMTR_s00109p00116080"/>
</dbReference>
<reference evidence="3" key="1">
    <citation type="journal article" date="2013" name="Science">
        <title>The Amborella genome and the evolution of flowering plants.</title>
        <authorList>
            <consortium name="Amborella Genome Project"/>
        </authorList>
    </citation>
    <scope>NUCLEOTIDE SEQUENCE [LARGE SCALE GENOMIC DNA]</scope>
</reference>
<evidence type="ECO:0000313" key="2">
    <source>
        <dbReference type="EMBL" id="ERM98665.1"/>
    </source>
</evidence>
<sequence length="63" mass="6981">MQLLEYLRSRSQKKEDTQKSDNHLDREKESWIEGMKSSRGPISVVASLIATGTFTMGLSPPGG</sequence>
<dbReference type="HOGENOM" id="CLU_2888770_0_0_1"/>
<feature type="compositionally biased region" description="Basic and acidic residues" evidence="1">
    <location>
        <begin position="12"/>
        <end position="31"/>
    </location>
</feature>
<dbReference type="Proteomes" id="UP000017836">
    <property type="component" value="Unassembled WGS sequence"/>
</dbReference>
<organism evidence="2 3">
    <name type="scientific">Amborella trichopoda</name>
    <dbReference type="NCBI Taxonomy" id="13333"/>
    <lineage>
        <taxon>Eukaryota</taxon>
        <taxon>Viridiplantae</taxon>
        <taxon>Streptophyta</taxon>
        <taxon>Embryophyta</taxon>
        <taxon>Tracheophyta</taxon>
        <taxon>Spermatophyta</taxon>
        <taxon>Magnoliopsida</taxon>
        <taxon>Amborellales</taxon>
        <taxon>Amborellaceae</taxon>
        <taxon>Amborella</taxon>
    </lineage>
</organism>
<feature type="region of interest" description="Disordered" evidence="1">
    <location>
        <begin position="1"/>
        <end position="36"/>
    </location>
</feature>
<evidence type="ECO:0000256" key="1">
    <source>
        <dbReference type="SAM" id="MobiDB-lite"/>
    </source>
</evidence>
<evidence type="ECO:0000313" key="3">
    <source>
        <dbReference type="Proteomes" id="UP000017836"/>
    </source>
</evidence>
<gene>
    <name evidence="2" type="ORF">AMTR_s00109p00116080</name>
</gene>
<protein>
    <submittedName>
        <fullName evidence="2">Uncharacterized protein</fullName>
    </submittedName>
</protein>
<proteinExistence type="predicted"/>
<name>W1NTY6_AMBTC</name>
<accession>W1NTY6</accession>
<keyword evidence="3" id="KW-1185">Reference proteome</keyword>
<dbReference type="AlphaFoldDB" id="W1NTY6"/>